<accession>A0A1Y5P0J7</accession>
<evidence type="ECO:0000313" key="1">
    <source>
        <dbReference type="EMBL" id="SBS70869.1"/>
    </source>
</evidence>
<dbReference type="EMBL" id="FLQS01000001">
    <property type="protein sequence ID" value="SBS70869.1"/>
    <property type="molecule type" value="Genomic_DNA"/>
</dbReference>
<reference evidence="1" key="1">
    <citation type="submission" date="2016-03" db="EMBL/GenBank/DDBJ databases">
        <authorList>
            <person name="Ploux O."/>
        </authorList>
    </citation>
    <scope>NUCLEOTIDE SEQUENCE</scope>
    <source>
        <strain evidence="1">UC10</strain>
    </source>
</reference>
<organism evidence="1">
    <name type="scientific">uncultured Mycobacterium sp</name>
    <dbReference type="NCBI Taxonomy" id="171292"/>
    <lineage>
        <taxon>Bacteria</taxon>
        <taxon>Bacillati</taxon>
        <taxon>Actinomycetota</taxon>
        <taxon>Actinomycetes</taxon>
        <taxon>Mycobacteriales</taxon>
        <taxon>Mycobacteriaceae</taxon>
        <taxon>Mycobacterium</taxon>
        <taxon>environmental samples</taxon>
    </lineage>
</organism>
<dbReference type="AlphaFoldDB" id="A0A1Y5P0J7"/>
<sequence>MLTIGFRSRPGGAMSRMGSGVQLMLWKGLPKCVLHETVTFSPAIPRAAKRVSECRARRFSGKVELWTQSFRFAAAVGS</sequence>
<name>A0A1Y5P0J7_9MYCO</name>
<gene>
    <name evidence="1" type="ORF">MHPYR_10358</name>
</gene>
<protein>
    <submittedName>
        <fullName evidence="1">Uncharacterized protein</fullName>
    </submittedName>
</protein>
<proteinExistence type="predicted"/>